<evidence type="ECO:0000313" key="2">
    <source>
        <dbReference type="EMBL" id="ACY24025.1"/>
    </source>
</evidence>
<dbReference type="AlphaFoldDB" id="D0LFH6"/>
<accession>D0LFH6</accession>
<dbReference type="EMBL" id="CP001803">
    <property type="protein sequence ID" value="ACY24025.1"/>
    <property type="molecule type" value="Genomic_DNA"/>
</dbReference>
<keyword evidence="3" id="KW-1185">Reference proteome</keyword>
<protein>
    <submittedName>
        <fullName evidence="2">Uncharacterized protein</fullName>
    </submittedName>
</protein>
<dbReference type="Proteomes" id="UP000001219">
    <property type="component" value="Plasmid pGBRO01"/>
</dbReference>
<gene>
    <name evidence="2" type="ORF">Gbro_4912</name>
</gene>
<geneLocation type="plasmid" evidence="2 3">
    <name>pGBRO01</name>
</geneLocation>
<name>D0LFH6_GORB4</name>
<feature type="compositionally biased region" description="Polar residues" evidence="1">
    <location>
        <begin position="1"/>
        <end position="13"/>
    </location>
</feature>
<feature type="region of interest" description="Disordered" evidence="1">
    <location>
        <begin position="1"/>
        <end position="37"/>
    </location>
</feature>
<sequence length="123" mass="13209">MSLTNTQHTSTDPAATRALGHDGRAGRRRVSNGSPTQVLRSVTAALLAAAREVDEASTARDLQAAGRFLHHCDPSKWCDPDALSDVIAADQIAAAIITRRRRSTLSSGAAAHVRTAENLFRHW</sequence>
<organism evidence="2 3">
    <name type="scientific">Gordonia bronchialis (strain ATCC 25592 / DSM 43247 / BCRC 13721 / JCM 3198 / KCTC 3076 / NBRC 16047 / NCTC 10667)</name>
    <name type="common">Rhodococcus bronchialis</name>
    <dbReference type="NCBI Taxonomy" id="526226"/>
    <lineage>
        <taxon>Bacteria</taxon>
        <taxon>Bacillati</taxon>
        <taxon>Actinomycetota</taxon>
        <taxon>Actinomycetes</taxon>
        <taxon>Mycobacteriales</taxon>
        <taxon>Gordoniaceae</taxon>
        <taxon>Gordonia</taxon>
    </lineage>
</organism>
<proteinExistence type="predicted"/>
<dbReference type="KEGG" id="gbr:Gbro_4912"/>
<dbReference type="HOGENOM" id="CLU_2012007_0_0_11"/>
<evidence type="ECO:0000256" key="1">
    <source>
        <dbReference type="SAM" id="MobiDB-lite"/>
    </source>
</evidence>
<keyword evidence="2" id="KW-0614">Plasmid</keyword>
<reference evidence="2 3" key="1">
    <citation type="journal article" date="2010" name="Stand. Genomic Sci.">
        <title>Complete genome sequence of Gordonia bronchialis type strain (3410).</title>
        <authorList>
            <person name="Ivanova N."/>
            <person name="Sikorski J."/>
            <person name="Jando M."/>
            <person name="Lapidus A."/>
            <person name="Nolan M."/>
            <person name="Lucas S."/>
            <person name="Del Rio T.G."/>
            <person name="Tice H."/>
            <person name="Copeland A."/>
            <person name="Cheng J.F."/>
            <person name="Chen F."/>
            <person name="Bruce D."/>
            <person name="Goodwin L."/>
            <person name="Pitluck S."/>
            <person name="Mavromatis K."/>
            <person name="Ovchinnikova G."/>
            <person name="Pati A."/>
            <person name="Chen A."/>
            <person name="Palaniappan K."/>
            <person name="Land M."/>
            <person name="Hauser L."/>
            <person name="Chang Y.J."/>
            <person name="Jeffries C.D."/>
            <person name="Chain P."/>
            <person name="Saunders E."/>
            <person name="Han C."/>
            <person name="Detter J.C."/>
            <person name="Brettin T."/>
            <person name="Rohde M."/>
            <person name="Goker M."/>
            <person name="Bristow J."/>
            <person name="Eisen J.A."/>
            <person name="Markowitz V."/>
            <person name="Hugenholtz P."/>
            <person name="Klenk H.P."/>
            <person name="Kyrpides N.C."/>
        </authorList>
    </citation>
    <scope>NUCLEOTIDE SEQUENCE [LARGE SCALE GENOMIC DNA]</scope>
    <source>
        <strain evidence="3">ATCC 25592 / DSM 43247 / BCRC 13721 / JCM 3198 / KCTC 3076 / NBRC 16047 / NCTC 10667</strain>
        <plasmid evidence="3">pGBRO01</plasmid>
    </source>
</reference>
<evidence type="ECO:0000313" key="3">
    <source>
        <dbReference type="Proteomes" id="UP000001219"/>
    </source>
</evidence>